<dbReference type="AlphaFoldDB" id="A0A8K1HJ56"/>
<keyword evidence="1" id="KW-0687">Ribonucleoprotein</keyword>
<dbReference type="GeneID" id="68656837"/>
<proteinExistence type="predicted"/>
<gene>
    <name evidence="1" type="primary">rpl32</name>
</gene>
<keyword evidence="1" id="KW-0689">Ribosomal protein</keyword>
<protein>
    <submittedName>
        <fullName evidence="1">Ribosomal protein L32</fullName>
    </submittedName>
</protein>
<keyword evidence="1" id="KW-0934">Plastid</keyword>
<dbReference type="EMBL" id="MZ645926">
    <property type="protein sequence ID" value="UBN06142.1"/>
    <property type="molecule type" value="Genomic_DNA"/>
</dbReference>
<geneLocation type="chloroplast" evidence="1"/>
<evidence type="ECO:0000313" key="1">
    <source>
        <dbReference type="EMBL" id="UBN06142.1"/>
    </source>
</evidence>
<reference evidence="1" key="1">
    <citation type="submission" date="2021-07" db="EMBL/GenBank/DDBJ databases">
        <authorList>
            <person name="Xu Y."/>
        </authorList>
    </citation>
    <scope>NUCLEOTIDE SEQUENCE</scope>
</reference>
<sequence>MMVPKKRNVFVKIFVNSKRCWATVKEFAFARYLFSGNFQFFFFVRLIEKSNVVKH</sequence>
<dbReference type="RefSeq" id="YP_010213387.1">
    <property type="nucleotide sequence ID" value="NC_058848.1"/>
</dbReference>
<organism evidence="1">
    <name type="scientific">Epimedium sutchuenense</name>
    <dbReference type="NCBI Taxonomy" id="471948"/>
    <lineage>
        <taxon>Eukaryota</taxon>
        <taxon>Viridiplantae</taxon>
        <taxon>Streptophyta</taxon>
        <taxon>Embryophyta</taxon>
        <taxon>Tracheophyta</taxon>
        <taxon>Spermatophyta</taxon>
        <taxon>Magnoliopsida</taxon>
        <taxon>Ranunculales</taxon>
        <taxon>Berberidaceae</taxon>
        <taxon>Podophylloideae</taxon>
        <taxon>Epimedieae</taxon>
        <taxon>Epimedium</taxon>
    </lineage>
</organism>
<keyword evidence="1" id="KW-0150">Chloroplast</keyword>
<name>A0A8K1HJ56_9MAGN</name>
<dbReference type="GO" id="GO:0005840">
    <property type="term" value="C:ribosome"/>
    <property type="evidence" value="ECO:0007669"/>
    <property type="project" value="UniProtKB-KW"/>
</dbReference>
<accession>A0A8K1HJ56</accession>